<proteinExistence type="predicted"/>
<dbReference type="GO" id="GO:0016491">
    <property type="term" value="F:oxidoreductase activity"/>
    <property type="evidence" value="ECO:0007669"/>
    <property type="project" value="UniProtKB-KW"/>
</dbReference>
<dbReference type="Gene3D" id="3.40.50.720">
    <property type="entry name" value="NAD(P)-binding Rossmann-like Domain"/>
    <property type="match status" value="1"/>
</dbReference>
<dbReference type="PRINTS" id="PR00081">
    <property type="entry name" value="GDHRDH"/>
</dbReference>
<dbReference type="PANTHER" id="PTHR47534">
    <property type="entry name" value="YALI0E05731P"/>
    <property type="match status" value="1"/>
</dbReference>
<keyword evidence="3" id="KW-1185">Reference proteome</keyword>
<dbReference type="Pfam" id="PF00106">
    <property type="entry name" value="adh_short"/>
    <property type="match status" value="1"/>
</dbReference>
<dbReference type="AlphaFoldDB" id="A0A9P6VJ75"/>
<dbReference type="EMBL" id="VNKQ01000008">
    <property type="protein sequence ID" value="KAG0649116.1"/>
    <property type="molecule type" value="Genomic_DNA"/>
</dbReference>
<dbReference type="OrthoDB" id="2898509at2759"/>
<name>A0A9P6VJ75_9HELO</name>
<sequence length="349" mass="37815">MVSLEVVHASNARLKELGPGLVALFVGATSGIGEYTAKAFVHNAISPRVYIVGRNQDAANRIIKECETANKDGKVEFIKADVSELSEVDRVCKEIAKKEKHLNLIFQTQGNLNLRGRDESSEGLDRKMALNYYSRMRFISNLLPLLRTATTTPPHFSRSVSVLGSGGGTALDTADLDLKNTFTGSRCAGHTITMNDLMTTEFAQRESGITFSHCAPGAVKTNLARELPFWARTATKVLYQLITPLTVGQDETGARQLFMATSGIYPPSKPVEGAASASGVSPDKTIEVTKGASGSVGDGGYNLTWKGGVTNGKMLPEYRQNGVSKTVWEHTMNVFARVEKINQERGNVK</sequence>
<gene>
    <name evidence="2" type="ORF">D0Z07_4167</name>
</gene>
<organism evidence="2 3">
    <name type="scientific">Hyphodiscus hymeniophilus</name>
    <dbReference type="NCBI Taxonomy" id="353542"/>
    <lineage>
        <taxon>Eukaryota</taxon>
        <taxon>Fungi</taxon>
        <taxon>Dikarya</taxon>
        <taxon>Ascomycota</taxon>
        <taxon>Pezizomycotina</taxon>
        <taxon>Leotiomycetes</taxon>
        <taxon>Helotiales</taxon>
        <taxon>Hyphodiscaceae</taxon>
        <taxon>Hyphodiscus</taxon>
    </lineage>
</organism>
<evidence type="ECO:0000313" key="2">
    <source>
        <dbReference type="EMBL" id="KAG0649116.1"/>
    </source>
</evidence>
<dbReference type="InterPro" id="IPR052228">
    <property type="entry name" value="Sec_Metab_Biosynth_Oxidored"/>
</dbReference>
<evidence type="ECO:0000313" key="3">
    <source>
        <dbReference type="Proteomes" id="UP000785200"/>
    </source>
</evidence>
<dbReference type="Proteomes" id="UP000785200">
    <property type="component" value="Unassembled WGS sequence"/>
</dbReference>
<evidence type="ECO:0000256" key="1">
    <source>
        <dbReference type="ARBA" id="ARBA00023002"/>
    </source>
</evidence>
<accession>A0A9P6VJ75</accession>
<comment type="caution">
    <text evidence="2">The sequence shown here is derived from an EMBL/GenBank/DDBJ whole genome shotgun (WGS) entry which is preliminary data.</text>
</comment>
<keyword evidence="1" id="KW-0560">Oxidoreductase</keyword>
<dbReference type="InterPro" id="IPR002347">
    <property type="entry name" value="SDR_fam"/>
</dbReference>
<dbReference type="SUPFAM" id="SSF51735">
    <property type="entry name" value="NAD(P)-binding Rossmann-fold domains"/>
    <property type="match status" value="1"/>
</dbReference>
<dbReference type="PANTHER" id="PTHR47534:SF3">
    <property type="entry name" value="ALCOHOL DEHYDROGENASE-LIKE C-TERMINAL DOMAIN-CONTAINING PROTEIN"/>
    <property type="match status" value="1"/>
</dbReference>
<dbReference type="InterPro" id="IPR036291">
    <property type="entry name" value="NAD(P)-bd_dom_sf"/>
</dbReference>
<reference evidence="2" key="1">
    <citation type="submission" date="2019-07" db="EMBL/GenBank/DDBJ databases">
        <title>Hyphodiscus hymeniophilus genome sequencing and assembly.</title>
        <authorList>
            <person name="Kramer G."/>
            <person name="Nodwell J."/>
        </authorList>
    </citation>
    <scope>NUCLEOTIDE SEQUENCE</scope>
    <source>
        <strain evidence="2">ATCC 34498</strain>
    </source>
</reference>
<protein>
    <submittedName>
        <fullName evidence="2">Oxidoreductase andH</fullName>
    </submittedName>
</protein>